<gene>
    <name evidence="7" type="ORF">CKAN_02574400</name>
</gene>
<comment type="function">
    <text evidence="5">Acylhydrolase that catalyzes the hydrolysis of phospholipids at the sn-1 position.</text>
</comment>
<evidence type="ECO:0000256" key="4">
    <source>
        <dbReference type="ARBA" id="ARBA00023098"/>
    </source>
</evidence>
<accession>A0A443Q003</accession>
<feature type="domain" description="Fungal lipase-type" evidence="6">
    <location>
        <begin position="224"/>
        <end position="377"/>
    </location>
</feature>
<evidence type="ECO:0000256" key="1">
    <source>
        <dbReference type="ARBA" id="ARBA00010701"/>
    </source>
</evidence>
<evidence type="ECO:0000256" key="2">
    <source>
        <dbReference type="ARBA" id="ARBA00022801"/>
    </source>
</evidence>
<dbReference type="OrthoDB" id="438440at2759"/>
<dbReference type="GO" id="GO:0005737">
    <property type="term" value="C:cytoplasm"/>
    <property type="evidence" value="ECO:0007669"/>
    <property type="project" value="UniProtKB-ARBA"/>
</dbReference>
<evidence type="ECO:0000256" key="3">
    <source>
        <dbReference type="ARBA" id="ARBA00022963"/>
    </source>
</evidence>
<dbReference type="CDD" id="cd00519">
    <property type="entry name" value="Lipase_3"/>
    <property type="match status" value="1"/>
</dbReference>
<dbReference type="SUPFAM" id="SSF53474">
    <property type="entry name" value="alpha/beta-Hydrolases"/>
    <property type="match status" value="1"/>
</dbReference>
<dbReference type="GO" id="GO:0008970">
    <property type="term" value="F:phospholipase A1 activity"/>
    <property type="evidence" value="ECO:0007669"/>
    <property type="project" value="UniProtKB-UniRule"/>
</dbReference>
<reference evidence="7 8" key="1">
    <citation type="journal article" date="2019" name="Nat. Plants">
        <title>Stout camphor tree genome fills gaps in understanding of flowering plant genome evolution.</title>
        <authorList>
            <person name="Chaw S.M."/>
            <person name="Liu Y.C."/>
            <person name="Wu Y.W."/>
            <person name="Wang H.Y."/>
            <person name="Lin C.I."/>
            <person name="Wu C.S."/>
            <person name="Ke H.M."/>
            <person name="Chang L.Y."/>
            <person name="Hsu C.Y."/>
            <person name="Yang H.T."/>
            <person name="Sudianto E."/>
            <person name="Hsu M.H."/>
            <person name="Wu K.P."/>
            <person name="Wang L.N."/>
            <person name="Leebens-Mack J.H."/>
            <person name="Tsai I.J."/>
        </authorList>
    </citation>
    <scope>NUCLEOTIDE SEQUENCE [LARGE SCALE GENOMIC DNA]</scope>
    <source>
        <strain evidence="8">cv. Chaw 1501</strain>
        <tissue evidence="7">Young leaves</tissue>
    </source>
</reference>
<proteinExistence type="inferred from homology"/>
<evidence type="ECO:0000313" key="8">
    <source>
        <dbReference type="Proteomes" id="UP000283530"/>
    </source>
</evidence>
<keyword evidence="4 5" id="KW-0443">Lipid metabolism</keyword>
<dbReference type="Pfam" id="PF01764">
    <property type="entry name" value="Lipase_3"/>
    <property type="match status" value="1"/>
</dbReference>
<protein>
    <recommendedName>
        <fullName evidence="5">Phospholipase A1</fullName>
        <ecNumber evidence="5">3.1.1.-</ecNumber>
    </recommendedName>
</protein>
<dbReference type="Gene3D" id="3.40.50.1820">
    <property type="entry name" value="alpha/beta hydrolase"/>
    <property type="match status" value="2"/>
</dbReference>
<dbReference type="FunFam" id="3.40.50.1820:FF:000065">
    <property type="entry name" value="Phospholipase A1-II 3"/>
    <property type="match status" value="1"/>
</dbReference>
<evidence type="ECO:0000259" key="6">
    <source>
        <dbReference type="Pfam" id="PF01764"/>
    </source>
</evidence>
<dbReference type="EC" id="3.1.1.-" evidence="5"/>
<dbReference type="PANTHER" id="PTHR31828:SF1">
    <property type="entry name" value="PHOSPHOLIPASE A1-IIGAMMA"/>
    <property type="match status" value="1"/>
</dbReference>
<dbReference type="PANTHER" id="PTHR31828">
    <property type="entry name" value="PHOSPHOLIPASE A1-IIGAMMA"/>
    <property type="match status" value="1"/>
</dbReference>
<dbReference type="Proteomes" id="UP000283530">
    <property type="component" value="Unassembled WGS sequence"/>
</dbReference>
<dbReference type="AlphaFoldDB" id="A0A443Q003"/>
<keyword evidence="8" id="KW-1185">Reference proteome</keyword>
<organism evidence="7 8">
    <name type="scientific">Cinnamomum micranthum f. kanehirae</name>
    <dbReference type="NCBI Taxonomy" id="337451"/>
    <lineage>
        <taxon>Eukaryota</taxon>
        <taxon>Viridiplantae</taxon>
        <taxon>Streptophyta</taxon>
        <taxon>Embryophyta</taxon>
        <taxon>Tracheophyta</taxon>
        <taxon>Spermatophyta</taxon>
        <taxon>Magnoliopsida</taxon>
        <taxon>Magnoliidae</taxon>
        <taxon>Laurales</taxon>
        <taxon>Lauraceae</taxon>
        <taxon>Cinnamomum</taxon>
    </lineage>
</organism>
<dbReference type="InterPro" id="IPR029058">
    <property type="entry name" value="AB_hydrolase_fold"/>
</dbReference>
<evidence type="ECO:0000313" key="7">
    <source>
        <dbReference type="EMBL" id="RWR96361.1"/>
    </source>
</evidence>
<dbReference type="GO" id="GO:0016042">
    <property type="term" value="P:lipid catabolic process"/>
    <property type="evidence" value="ECO:0007669"/>
    <property type="project" value="UniProtKB-UniRule"/>
</dbReference>
<keyword evidence="2 5" id="KW-0378">Hydrolase</keyword>
<dbReference type="InterPro" id="IPR002921">
    <property type="entry name" value="Fungal_lipase-type"/>
</dbReference>
<dbReference type="InterPro" id="IPR033556">
    <property type="entry name" value="PLA"/>
</dbReference>
<evidence type="ECO:0000256" key="5">
    <source>
        <dbReference type="RuleBase" id="RU367093"/>
    </source>
</evidence>
<comment type="caution">
    <text evidence="7">The sequence shown here is derived from an EMBL/GenBank/DDBJ whole genome shotgun (WGS) entry which is preliminary data.</text>
</comment>
<keyword evidence="3 5" id="KW-0442">Lipid degradation</keyword>
<sequence>MQPKRSRHCFPRLEQAQRSPQQVSPVTSIVFASPKLGDYDFKKAFNSLQDLRQLRIRNKDEPGIDGLLNETIAPVSRWVAKKKRMVQSDDGSWKLDDHEDEDKMAGSIAERWREIMGSDHWDGLLDPLDIDVRQNLLIYGDLVHVTGDAFNNESASNNQGKCRYSKKDLFEKTGLVKGNQYKYQVTEFFDTTAKALWFEENNWMGFVAVATDEGKEKLGRRDIVIAWRGTVRKLEWVEDIGVVLVPASEIFASSSLSLFGVPLAHSGFLDLYKSARDKVLSAVSSLVETYKNEDISITVTGHSLGAALATLNAADIASHGLNKPKDLPNKSCPVTAIVLASPRVGDDDFKKAFNSLQDLRLLRIRNNDDIVPGVPLFYAEVGEELLINASKSPYLKDATQNAHNLQVYMHGIAGTQGQGDFKLVVKRDLSLINKGIDGLKVNKGIAPVSWWIEKNKGMVQSDDGSWQLDDYEGEDGGVN</sequence>
<dbReference type="STRING" id="337451.A0A443Q003"/>
<dbReference type="EMBL" id="QPKB01000012">
    <property type="protein sequence ID" value="RWR96361.1"/>
    <property type="molecule type" value="Genomic_DNA"/>
</dbReference>
<name>A0A443Q003_9MAGN</name>
<comment type="similarity">
    <text evidence="1 5">Belongs to the AB hydrolase superfamily. Lipase family.</text>
</comment>